<evidence type="ECO:0000313" key="2">
    <source>
        <dbReference type="Proteomes" id="UP000887581"/>
    </source>
</evidence>
<name>A0A915PTX9_9BILA</name>
<proteinExistence type="predicted"/>
<sequence>MEVVVQSKGVRVVPRKRILQKQEEHGRKNDLVQVGFIFFSGNCAAMLFHQEDIWIVQLTMTWCICQDLMFSGAPAGETEKEATLPEPAKKRPRIQEVSL</sequence>
<evidence type="ECO:0000313" key="3">
    <source>
        <dbReference type="WBParaSite" id="sdigi.contig250.g6679.t1"/>
    </source>
</evidence>
<feature type="compositionally biased region" description="Basic and acidic residues" evidence="1">
    <location>
        <begin position="77"/>
        <end position="89"/>
    </location>
</feature>
<feature type="region of interest" description="Disordered" evidence="1">
    <location>
        <begin position="77"/>
        <end position="99"/>
    </location>
</feature>
<reference evidence="3" key="1">
    <citation type="submission" date="2022-11" db="UniProtKB">
        <authorList>
            <consortium name="WormBaseParasite"/>
        </authorList>
    </citation>
    <scope>IDENTIFICATION</scope>
</reference>
<evidence type="ECO:0000256" key="1">
    <source>
        <dbReference type="SAM" id="MobiDB-lite"/>
    </source>
</evidence>
<dbReference type="AlphaFoldDB" id="A0A915PTX9"/>
<dbReference type="WBParaSite" id="sdigi.contig250.g6679.t1">
    <property type="protein sequence ID" value="sdigi.contig250.g6679.t1"/>
    <property type="gene ID" value="sdigi.contig250.g6679"/>
</dbReference>
<organism evidence="2 3">
    <name type="scientific">Setaria digitata</name>
    <dbReference type="NCBI Taxonomy" id="48799"/>
    <lineage>
        <taxon>Eukaryota</taxon>
        <taxon>Metazoa</taxon>
        <taxon>Ecdysozoa</taxon>
        <taxon>Nematoda</taxon>
        <taxon>Chromadorea</taxon>
        <taxon>Rhabditida</taxon>
        <taxon>Spirurina</taxon>
        <taxon>Spiruromorpha</taxon>
        <taxon>Filarioidea</taxon>
        <taxon>Setariidae</taxon>
        <taxon>Setaria</taxon>
    </lineage>
</organism>
<dbReference type="Proteomes" id="UP000887581">
    <property type="component" value="Unplaced"/>
</dbReference>
<accession>A0A915PTX9</accession>
<protein>
    <submittedName>
        <fullName evidence="3">MADS-box domain-containing protein</fullName>
    </submittedName>
</protein>
<keyword evidence="2" id="KW-1185">Reference proteome</keyword>